<dbReference type="InterPro" id="IPR001173">
    <property type="entry name" value="Glyco_trans_2-like"/>
</dbReference>
<dbReference type="PANTHER" id="PTHR12526:SF630">
    <property type="entry name" value="GLYCOSYLTRANSFERASE"/>
    <property type="match status" value="1"/>
</dbReference>
<accession>A0ABS0Y8H6</accession>
<dbReference type="Gene3D" id="3.40.50.2000">
    <property type="entry name" value="Glycogen Phosphorylase B"/>
    <property type="match status" value="1"/>
</dbReference>
<reference evidence="3" key="1">
    <citation type="submission" date="2020-12" db="EMBL/GenBank/DDBJ databases">
        <title>Hymenobacter sp.</title>
        <authorList>
            <person name="Kim M.K."/>
        </authorList>
    </citation>
    <scope>NUCLEOTIDE SEQUENCE [LARGE SCALE GENOMIC DNA]</scope>
    <source>
        <strain evidence="3">BT325</strain>
    </source>
</reference>
<evidence type="ECO:0000259" key="1">
    <source>
        <dbReference type="Pfam" id="PF00535"/>
    </source>
</evidence>
<dbReference type="Proteomes" id="UP000620670">
    <property type="component" value="Unassembled WGS sequence"/>
</dbReference>
<dbReference type="PANTHER" id="PTHR12526">
    <property type="entry name" value="GLYCOSYLTRANSFERASE"/>
    <property type="match status" value="1"/>
</dbReference>
<keyword evidence="3" id="KW-1185">Reference proteome</keyword>
<organism evidence="2 3">
    <name type="scientific">Microvirga splendida</name>
    <dbReference type="NCBI Taxonomy" id="2795727"/>
    <lineage>
        <taxon>Bacteria</taxon>
        <taxon>Pseudomonadati</taxon>
        <taxon>Pseudomonadota</taxon>
        <taxon>Alphaproteobacteria</taxon>
        <taxon>Hyphomicrobiales</taxon>
        <taxon>Methylobacteriaceae</taxon>
        <taxon>Microvirga</taxon>
    </lineage>
</organism>
<dbReference type="Pfam" id="PF13692">
    <property type="entry name" value="Glyco_trans_1_4"/>
    <property type="match status" value="1"/>
</dbReference>
<comment type="caution">
    <text evidence="2">The sequence shown here is derived from an EMBL/GenBank/DDBJ whole genome shotgun (WGS) entry which is preliminary data.</text>
</comment>
<dbReference type="CDD" id="cd03801">
    <property type="entry name" value="GT4_PimA-like"/>
    <property type="match status" value="1"/>
</dbReference>
<gene>
    <name evidence="2" type="ORF">JAO75_22670</name>
</gene>
<name>A0ABS0Y8H6_9HYPH</name>
<dbReference type="Gene3D" id="3.90.550.10">
    <property type="entry name" value="Spore Coat Polysaccharide Biosynthesis Protein SpsA, Chain A"/>
    <property type="match status" value="1"/>
</dbReference>
<dbReference type="SUPFAM" id="SSF53756">
    <property type="entry name" value="UDP-Glycosyltransferase/glycogen phosphorylase"/>
    <property type="match status" value="1"/>
</dbReference>
<evidence type="ECO:0000313" key="3">
    <source>
        <dbReference type="Proteomes" id="UP000620670"/>
    </source>
</evidence>
<dbReference type="RefSeq" id="WP_199051483.1">
    <property type="nucleotide sequence ID" value="NZ_JAELXT010000042.1"/>
</dbReference>
<feature type="domain" description="Glycosyltransferase 2-like" evidence="1">
    <location>
        <begin position="9"/>
        <end position="108"/>
    </location>
</feature>
<dbReference type="CDD" id="cd00761">
    <property type="entry name" value="Glyco_tranf_GTA_type"/>
    <property type="match status" value="1"/>
</dbReference>
<dbReference type="Pfam" id="PF00535">
    <property type="entry name" value="Glycos_transf_2"/>
    <property type="match status" value="1"/>
</dbReference>
<dbReference type="InterPro" id="IPR029044">
    <property type="entry name" value="Nucleotide-diphossugar_trans"/>
</dbReference>
<protein>
    <submittedName>
        <fullName evidence="2">Glycosyltransferase</fullName>
    </submittedName>
</protein>
<dbReference type="EMBL" id="JAELXT010000042">
    <property type="protein sequence ID" value="MBJ6128208.1"/>
    <property type="molecule type" value="Genomic_DNA"/>
</dbReference>
<dbReference type="SUPFAM" id="SSF53448">
    <property type="entry name" value="Nucleotide-diphospho-sugar transferases"/>
    <property type="match status" value="1"/>
</dbReference>
<proteinExistence type="predicted"/>
<evidence type="ECO:0000313" key="2">
    <source>
        <dbReference type="EMBL" id="MBJ6128208.1"/>
    </source>
</evidence>
<sequence>MVEHHFHASIVLNVHREAVFLRRTLLSLDEAVQYARSRGLRLELVVVFDRTDPDTRQVASSFDFSAYNGLQFIDVDHGSLGLARNAGIERARGEYVFTADADDLLSCNYFHDIHVEAERLGPRALYFPEYVFTFGESAFICRYSGLDEVSPMTFVDKQPYISRVCAHRDALRKIPYRDVRLSRGYAYEDWHFNAEAVGAGLNIHTVKDTILFYRQRPGSLLKSADALSIRQIPPARLFKPLTYLEISESSHQRLFAEAAVSAEAGAAPQDPLDSDHVRAMIRSANAIEPAISLHTYRGVPAMGNSMGIPPLGVAYYTLCDIVRDRSFSDIFIVPFFSRGGAEKYLLSLIEAMYRIAPVKDFLVILGEELKAVQWMDRLPPNATVVDMNLHCPSLSIDQRCLLALKIIETSAPDTRVHLRQSAFADRLLSLYGIVLQERECIYYRFADVERTEDGHAMTVYSQTRLLSENLNYLSKIVCDSKTIIAKDLHRFGVQAQKWQFLPPPVEAQAVLPVRDADARRRILWASRLDIEKRPSLLPLIASKLGSLGSDLSIDVFGGSVFSGFDRTRLEGLPNLRYHDRFQGFDALPLSRFSIFLYTSLHDGIPNAILEAMSYGLAVVAPDVGGISEVVIDGETGILLRSLPDDDDMAASYARVLLTLVSNPDLGAKLGKQARAYVCKNHSPQAHTERVAELFNLKERHLQYA</sequence>